<dbReference type="InterPro" id="IPR013610">
    <property type="entry name" value="ArdC_N"/>
</dbReference>
<evidence type="ECO:0000259" key="2">
    <source>
        <dbReference type="SMART" id="SM00382"/>
    </source>
</evidence>
<keyword evidence="4" id="KW-1185">Reference proteome</keyword>
<evidence type="ECO:0000313" key="3">
    <source>
        <dbReference type="EMBL" id="TYP92085.1"/>
    </source>
</evidence>
<dbReference type="Proteomes" id="UP000324595">
    <property type="component" value="Unassembled WGS sequence"/>
</dbReference>
<feature type="region of interest" description="Disordered" evidence="1">
    <location>
        <begin position="261"/>
        <end position="290"/>
    </location>
</feature>
<feature type="region of interest" description="Disordered" evidence="1">
    <location>
        <begin position="744"/>
        <end position="778"/>
    </location>
</feature>
<dbReference type="Pfam" id="PF18818">
    <property type="entry name" value="MPTase-PolyVal"/>
    <property type="match status" value="1"/>
</dbReference>
<dbReference type="InterPro" id="IPR003593">
    <property type="entry name" value="AAA+_ATPase"/>
</dbReference>
<feature type="region of interest" description="Disordered" evidence="1">
    <location>
        <begin position="179"/>
        <end position="217"/>
    </location>
</feature>
<comment type="caution">
    <text evidence="3">The sequence shown here is derived from an EMBL/GenBank/DDBJ whole genome shotgun (WGS) entry which is preliminary data.</text>
</comment>
<evidence type="ECO:0000256" key="1">
    <source>
        <dbReference type="SAM" id="MobiDB-lite"/>
    </source>
</evidence>
<feature type="domain" description="AAA+ ATPase" evidence="2">
    <location>
        <begin position="30"/>
        <end position="173"/>
    </location>
</feature>
<evidence type="ECO:0000313" key="4">
    <source>
        <dbReference type="Proteomes" id="UP000324595"/>
    </source>
</evidence>
<dbReference type="Pfam" id="PF08401">
    <property type="entry name" value="ArdcN"/>
    <property type="match status" value="1"/>
</dbReference>
<feature type="region of interest" description="Disordered" evidence="1">
    <location>
        <begin position="821"/>
        <end position="840"/>
    </location>
</feature>
<dbReference type="EMBL" id="VNHY01000004">
    <property type="protein sequence ID" value="TYP92085.1"/>
    <property type="molecule type" value="Genomic_DNA"/>
</dbReference>
<dbReference type="OrthoDB" id="9792687at2"/>
<dbReference type="Gene3D" id="3.40.50.300">
    <property type="entry name" value="P-loop containing nucleotide triphosphate hydrolases"/>
    <property type="match status" value="1"/>
</dbReference>
<dbReference type="GO" id="GO:0003697">
    <property type="term" value="F:single-stranded DNA binding"/>
    <property type="evidence" value="ECO:0007669"/>
    <property type="project" value="InterPro"/>
</dbReference>
<accession>A0A5D3YFT3</accession>
<dbReference type="InterPro" id="IPR041459">
    <property type="entry name" value="MPTase-PolyVal"/>
</dbReference>
<proteinExistence type="predicted"/>
<gene>
    <name evidence="3" type="ORF">LX73_2332</name>
</gene>
<dbReference type="InterPro" id="IPR027417">
    <property type="entry name" value="P-loop_NTPase"/>
</dbReference>
<dbReference type="RefSeq" id="WP_148899646.1">
    <property type="nucleotide sequence ID" value="NZ_VNHY01000004.1"/>
</dbReference>
<dbReference type="InterPro" id="IPR041398">
    <property type="entry name" value="DdrB_dom"/>
</dbReference>
<dbReference type="SMART" id="SM00382">
    <property type="entry name" value="AAA"/>
    <property type="match status" value="1"/>
</dbReference>
<sequence>MISTAELANTEFEGITLPDPYGDFLGEIPNDASMSIWGPPGSGKSTFAIALALILADKVGKGIYCSSEEGPGPSMKSKIKRLKAEHDNVLVSDYEGIERLKSAVEFSHSNFVVVDSISKSAITVAEFEEFLDWCKKQDVISIFILHTTKEGTYKGHTEFIHNPDIEIKVEDGLAKIDNKNRFQETPREMEVEFERDAADGRRQTADDSSRKNPEEDERYRNRVIIEHFQLDTYRDADFDYFKKWLKENYPDRKDEASEIWDTPKYGYDRPDPKADRENPTTAGSDLVGIPFIENPGKELRENRGVKPDEIYQMVTDMIINTIEDKGHLPWQMAWDDSSLSGGKTATNFVSGNAYRGINFFMLNFRQVINDDGELTLEMINFDNPYFLTFNQVDDLGGKVKEDSRGQKVIYFTKLYKIEQEDPEIDFGTYSLDEMIEFVKENYDDINRTGGRSPEQVAKSKYIPILKYYNVFHASDIEGIDWGELPKNENADKSTELKIKVAKAIYDHYPNAPEIKHTEPRAYYQPDMDFINMPPLDRFDEEQFYHTTLFHEAVHSTGHKSRLDRNLKGGKTKALYAKEELIAEMGAVYLCSESGILFKTLDNSAKYLQSWNKRLVGKMKDDNRFFFRAASRAQAAADHILDRNEDGVPAYRADVSLDNRENPTTDTQCLVSAKAQTNEEKNGIEIQFSDAPPKWVRDQLTDNGFTFYNPNDGESFWAAEKTSKRKQVIESIAGDLDQAVVKWKPKTDKQPDTTQPTSSEASAQEGENTETDNAQVKTDSVDVEVKHVLGNKTTVDFKADGSIQEQGRYAIVEAADLIPSHNKDCTPNSAHKISKGQPRDRSLDALCSQPKFIAQNLNPTSITRGNLAFNGAPTTLPDIQHIQGNGRGIALEIVYDEHPQNAKKYVNYLEDNAADWGFTKSEIEEFKQPVLIRILDVSKDRAIELGNVVDTSQAKMSKVDQGKAYIRNLPKDQKQVIGNLINNSSGETLGEVINDVGLRIMDQFEDLDRQGLVEENSLTSEGKDFLRSVFAGLVFDSDENKQALQHFMNLKHTQKAGLQRAYGNIIPFIDTDADLTPTIQKAVEITAQVQQKDGIDTVRDFMSQSDAFSGANKDEFSEQQAQLARFLLDADTQKAIRNGFRMYQYKINGKEDLFNPIEKVSPEKAFKDAFVERIRINPDGEQVKLQAVSEFDTGEIIRDFYDTDKYEVVGTKDDNYIIKNTRTGKKENIAPDVRRFVPDRSETPTMELFDDFRTNPKDPLVYIGFTERIHIDTGNGMKALKGEFPTFLSDNKLYIVPPDKVEQVSGVVEEQDAIEGFEEWHNYDADDTDFAIDWPEDAPAEPIGTASKIWYGSDKIMQEGDQEGMFNYYVHEFDAGKRPAVVKGDIMIVGNIDWNKRGLLN</sequence>
<feature type="compositionally biased region" description="Basic and acidic residues" evidence="1">
    <location>
        <begin position="266"/>
        <end position="278"/>
    </location>
</feature>
<protein>
    <submittedName>
        <fullName evidence="3">Antirestriction protein ArdC</fullName>
    </submittedName>
</protein>
<dbReference type="SUPFAM" id="SSF52540">
    <property type="entry name" value="P-loop containing nucleoside triphosphate hydrolases"/>
    <property type="match status" value="1"/>
</dbReference>
<dbReference type="Pfam" id="PF18763">
    <property type="entry name" value="ddrB-ParB"/>
    <property type="match status" value="1"/>
</dbReference>
<feature type="compositionally biased region" description="Polar residues" evidence="1">
    <location>
        <begin position="751"/>
        <end position="777"/>
    </location>
</feature>
<organism evidence="3 4">
    <name type="scientific">Fodinibius salinus</name>
    <dbReference type="NCBI Taxonomy" id="860790"/>
    <lineage>
        <taxon>Bacteria</taxon>
        <taxon>Pseudomonadati</taxon>
        <taxon>Balneolota</taxon>
        <taxon>Balneolia</taxon>
        <taxon>Balneolales</taxon>
        <taxon>Balneolaceae</taxon>
        <taxon>Fodinibius</taxon>
    </lineage>
</organism>
<name>A0A5D3YFT3_9BACT</name>
<reference evidence="3 4" key="1">
    <citation type="submission" date="2019-07" db="EMBL/GenBank/DDBJ databases">
        <title>Genomic Encyclopedia of Archaeal and Bacterial Type Strains, Phase II (KMG-II): from individual species to whole genera.</title>
        <authorList>
            <person name="Goeker M."/>
        </authorList>
    </citation>
    <scope>NUCLEOTIDE SEQUENCE [LARGE SCALE GENOMIC DNA]</scope>
    <source>
        <strain evidence="3 4">DSM 21935</strain>
    </source>
</reference>